<dbReference type="InterPro" id="IPR045529">
    <property type="entry name" value="DUF6469"/>
</dbReference>
<evidence type="ECO:0000259" key="5">
    <source>
        <dbReference type="Pfam" id="PF13086"/>
    </source>
</evidence>
<dbReference type="FunFam" id="3.40.50.300:FF:000326">
    <property type="entry name" value="P-loop containing nucleoside triphosphate hydrolase"/>
    <property type="match status" value="1"/>
</dbReference>
<feature type="domain" description="DUF6469" evidence="7">
    <location>
        <begin position="46"/>
        <end position="126"/>
    </location>
</feature>
<evidence type="ECO:0000259" key="7">
    <source>
        <dbReference type="Pfam" id="PF20073"/>
    </source>
</evidence>
<dbReference type="OrthoDB" id="3156807at2759"/>
<accession>A0A2U1M3C1</accession>
<keyword evidence="9" id="KW-1185">Reference proteome</keyword>
<protein>
    <submittedName>
        <fullName evidence="8">UvrD-like Helicase, ATP-binding domain, P-loop containing nucleoside triphosphate hydrolase</fullName>
    </submittedName>
</protein>
<sequence length="1490" mass="169587">MRDYILGAAHNISLVLGFRVYNRGLKVAKTCCMMLPLVVGKINLVRGRDDYYMLLGDLLLLVDGLPESVSDLKRVGRTWALSLVKSNEDDITSLQFKVKASQPIDFQDGMFAVFLMNIESQRRVEKKCGICSFGYDSMVSQKIDPHLLLKMNESQRTAVMAHKTLTCGPTNVAIVDLALRVLNLVRESLKTTTASGDYFCSVGDLLLFGKREILKVRIDIEEIYLEHRIERLAECLGPVTDKLRNDNEGKRSMLEIKSFIEFVQVQFKYLAPPLRRCIVTFCTHVPISFMGEYNFQNMISLLDNLSSLEYLLFQKNLVSEDLEDLFNSKPLQDDVVTQCLSLLKTLQISLEGLALPCLSNKYAIKQFCFERACAIFCTTSSSYKLHAVNMEPFNILVIDEAAQLKEAESTIPLQLPRMKHAILIGDECQLPAAVKRNVCIKSGFGRSLFERLSSLGHSMHLLNVQYRMHPSISFFPNLKFYKNKVLDAQNVLSKSYEKRHLSGPMFGSYSFINVVGGREELDDDGKSRRNMVEVAIVIKIVKFLYRAWQDSKKKLSIGVISPYAAQVISIQEKLTHKYEKLDGYSIKVRSIDGFQGGEEDIIIFSTVRSNNHGCIGFISCLQRTNVALTRARHCLWILGNEKTLSSSESIWKELVFDARNRHCFFDADADECLKTIIIAAIKELDQLDDLVNGNSVLFKHAKWKVLFSDDFRRSFAKLTGSRLKKQVLNLLLKLSSAWRPKNRSTDFCCKSSSQILKKFKVEGLYVICTNDIIKEVKYVQVLKVWDVLALDEIPKLTKRLESIFSAYTNAYISRCTEKCLEGEPFAFGKGADLPMQVTDEQMDIILSPKSSFIIGRSRTGKTTILTMKLFQYEHKFRVGSDGIYEAGNNRFRGDKVLHQLFVTVSPKLCYAVKQNVSHLTRADVIDIVSSDVNSSAEINHNDTNVITSEVNDIPDTFTNISVRNYPLVITFQKFLMMLDGTLSNSFFERFLEAREGYHGNRISSRSVALQTLIRLREVTFDRFCSLYWPRFNSSLTKKVDPSRIFTEIISHIKGGLQAGECSDGKLGYDDYCLLAESRSSALTREKREIVYTIYETYEKVKTLRGEFDLGDLVNDIHLRLKNGNYEGERWIWFILMRSKILEFLSTRTSGKKDNGFVSEISQLKQNFRTHTAVLDLAQSVIDLIYHYFIHSIDKLEPEISLISGEAPVLLESGSDENAIVTIFGDTGTSLKIAGFGADQVILVCNDGAKTEICEYVGKNALVLTILECKGLEFHDVLLYNFFGTSPLKDQWRVIYGYMKKHNLLKEKISQSFSTFDEARHSVLCSELKQLYVAITRTRQRLWICENKEELSKPMFNYWKMKGLVQVRELDDSVAQSMRVASTPQEWLDRGKKSNFVMSTLCFEKAGDTMWEKLAKASSLRASADQMRGTNHDAFETCICTNVERSMQLLNVSLYQDVIEKPRKLTPREISLPTVYSSAKKGNFLMKGWSI</sequence>
<organism evidence="8 9">
    <name type="scientific">Artemisia annua</name>
    <name type="common">Sweet wormwood</name>
    <dbReference type="NCBI Taxonomy" id="35608"/>
    <lineage>
        <taxon>Eukaryota</taxon>
        <taxon>Viridiplantae</taxon>
        <taxon>Streptophyta</taxon>
        <taxon>Embryophyta</taxon>
        <taxon>Tracheophyta</taxon>
        <taxon>Spermatophyta</taxon>
        <taxon>Magnoliopsida</taxon>
        <taxon>eudicotyledons</taxon>
        <taxon>Gunneridae</taxon>
        <taxon>Pentapetalae</taxon>
        <taxon>asterids</taxon>
        <taxon>campanulids</taxon>
        <taxon>Asterales</taxon>
        <taxon>Asteraceae</taxon>
        <taxon>Asteroideae</taxon>
        <taxon>Anthemideae</taxon>
        <taxon>Artemisiinae</taxon>
        <taxon>Artemisia</taxon>
    </lineage>
</organism>
<keyword evidence="4 8" id="KW-0067">ATP-binding</keyword>
<dbReference type="Pfam" id="PF20073">
    <property type="entry name" value="DUF6469"/>
    <property type="match status" value="1"/>
</dbReference>
<dbReference type="InterPro" id="IPR039904">
    <property type="entry name" value="TRANK1"/>
</dbReference>
<gene>
    <name evidence="8" type="ORF">CTI12_AA426740</name>
</gene>
<evidence type="ECO:0000313" key="8">
    <source>
        <dbReference type="EMBL" id="PWA55753.1"/>
    </source>
</evidence>
<dbReference type="EMBL" id="PKPP01006673">
    <property type="protein sequence ID" value="PWA55753.1"/>
    <property type="molecule type" value="Genomic_DNA"/>
</dbReference>
<dbReference type="GO" id="GO:0005524">
    <property type="term" value="F:ATP binding"/>
    <property type="evidence" value="ECO:0007669"/>
    <property type="project" value="UniProtKB-KW"/>
</dbReference>
<keyword evidence="3 8" id="KW-0347">Helicase</keyword>
<evidence type="ECO:0000259" key="6">
    <source>
        <dbReference type="Pfam" id="PF13087"/>
    </source>
</evidence>
<keyword evidence="2 8" id="KW-0378">Hydrolase</keyword>
<dbReference type="GO" id="GO:0004386">
    <property type="term" value="F:helicase activity"/>
    <property type="evidence" value="ECO:0007669"/>
    <property type="project" value="UniProtKB-KW"/>
</dbReference>
<reference evidence="8 9" key="1">
    <citation type="journal article" date="2018" name="Mol. Plant">
        <title>The genome of Artemisia annua provides insight into the evolution of Asteraceae family and artemisinin biosynthesis.</title>
        <authorList>
            <person name="Shen Q."/>
            <person name="Zhang L."/>
            <person name="Liao Z."/>
            <person name="Wang S."/>
            <person name="Yan T."/>
            <person name="Shi P."/>
            <person name="Liu M."/>
            <person name="Fu X."/>
            <person name="Pan Q."/>
            <person name="Wang Y."/>
            <person name="Lv Z."/>
            <person name="Lu X."/>
            <person name="Zhang F."/>
            <person name="Jiang W."/>
            <person name="Ma Y."/>
            <person name="Chen M."/>
            <person name="Hao X."/>
            <person name="Li L."/>
            <person name="Tang Y."/>
            <person name="Lv G."/>
            <person name="Zhou Y."/>
            <person name="Sun X."/>
            <person name="Brodelius P.E."/>
            <person name="Rose J.K.C."/>
            <person name="Tang K."/>
        </authorList>
    </citation>
    <scope>NUCLEOTIDE SEQUENCE [LARGE SCALE GENOMIC DNA]</scope>
    <source>
        <strain evidence="9">cv. Huhao1</strain>
        <tissue evidence="8">Leaf</tissue>
    </source>
</reference>
<dbReference type="InterPro" id="IPR047187">
    <property type="entry name" value="SF1_C_Upf1"/>
</dbReference>
<keyword evidence="1" id="KW-0547">Nucleotide-binding</keyword>
<dbReference type="Pfam" id="PF13087">
    <property type="entry name" value="AAA_12"/>
    <property type="match status" value="1"/>
</dbReference>
<dbReference type="InterPro" id="IPR041679">
    <property type="entry name" value="DNA2/NAM7-like_C"/>
</dbReference>
<name>A0A2U1M3C1_ARTAN</name>
<evidence type="ECO:0000256" key="3">
    <source>
        <dbReference type="ARBA" id="ARBA00022806"/>
    </source>
</evidence>
<dbReference type="Gene3D" id="3.40.50.300">
    <property type="entry name" value="P-loop containing nucleotide triphosphate hydrolases"/>
    <property type="match status" value="3"/>
</dbReference>
<feature type="domain" description="DNA2/NAM7 helicase-like C-terminal" evidence="6">
    <location>
        <begin position="445"/>
        <end position="641"/>
    </location>
</feature>
<feature type="domain" description="DNA2/NAM7 helicase helicase" evidence="5">
    <location>
        <begin position="154"/>
        <end position="435"/>
    </location>
</feature>
<dbReference type="Proteomes" id="UP000245207">
    <property type="component" value="Unassembled WGS sequence"/>
</dbReference>
<evidence type="ECO:0000313" key="9">
    <source>
        <dbReference type="Proteomes" id="UP000245207"/>
    </source>
</evidence>
<comment type="caution">
    <text evidence="8">The sequence shown here is derived from an EMBL/GenBank/DDBJ whole genome shotgun (WGS) entry which is preliminary data.</text>
</comment>
<evidence type="ECO:0000256" key="2">
    <source>
        <dbReference type="ARBA" id="ARBA00022801"/>
    </source>
</evidence>
<dbReference type="SUPFAM" id="SSF52540">
    <property type="entry name" value="P-loop containing nucleoside triphosphate hydrolases"/>
    <property type="match status" value="2"/>
</dbReference>
<evidence type="ECO:0000256" key="4">
    <source>
        <dbReference type="ARBA" id="ARBA00022840"/>
    </source>
</evidence>
<dbReference type="PANTHER" id="PTHR21529:SF4">
    <property type="entry name" value="TPR AND ANKYRIN REPEAT-CONTAINING PROTEIN 1"/>
    <property type="match status" value="1"/>
</dbReference>
<proteinExistence type="predicted"/>
<dbReference type="STRING" id="35608.A0A2U1M3C1"/>
<evidence type="ECO:0000256" key="1">
    <source>
        <dbReference type="ARBA" id="ARBA00022741"/>
    </source>
</evidence>
<dbReference type="CDD" id="cd18808">
    <property type="entry name" value="SF1_C_Upf1"/>
    <property type="match status" value="1"/>
</dbReference>
<dbReference type="InterPro" id="IPR041677">
    <property type="entry name" value="DNA2/NAM7_AAA_11"/>
</dbReference>
<dbReference type="GO" id="GO:0005694">
    <property type="term" value="C:chromosome"/>
    <property type="evidence" value="ECO:0007669"/>
    <property type="project" value="UniProtKB-ARBA"/>
</dbReference>
<dbReference type="GO" id="GO:0016787">
    <property type="term" value="F:hydrolase activity"/>
    <property type="evidence" value="ECO:0007669"/>
    <property type="project" value="UniProtKB-KW"/>
</dbReference>
<dbReference type="InterPro" id="IPR027417">
    <property type="entry name" value="P-loop_NTPase"/>
</dbReference>
<dbReference type="PANTHER" id="PTHR21529">
    <property type="entry name" value="MAMMARY TURMOR VIRUS RECEPTOR HOMOLOG 1, 2 MTVR1, 2"/>
    <property type="match status" value="1"/>
</dbReference>
<dbReference type="Pfam" id="PF13086">
    <property type="entry name" value="AAA_11"/>
    <property type="match status" value="1"/>
</dbReference>